<gene>
    <name evidence="2" type="ORF">Pcinc_035786</name>
</gene>
<protein>
    <submittedName>
        <fullName evidence="2">Uncharacterized protein</fullName>
    </submittedName>
</protein>
<organism evidence="2 3">
    <name type="scientific">Petrolisthes cinctipes</name>
    <name type="common">Flat porcelain crab</name>
    <dbReference type="NCBI Taxonomy" id="88211"/>
    <lineage>
        <taxon>Eukaryota</taxon>
        <taxon>Metazoa</taxon>
        <taxon>Ecdysozoa</taxon>
        <taxon>Arthropoda</taxon>
        <taxon>Crustacea</taxon>
        <taxon>Multicrustacea</taxon>
        <taxon>Malacostraca</taxon>
        <taxon>Eumalacostraca</taxon>
        <taxon>Eucarida</taxon>
        <taxon>Decapoda</taxon>
        <taxon>Pleocyemata</taxon>
        <taxon>Anomura</taxon>
        <taxon>Galatheoidea</taxon>
        <taxon>Porcellanidae</taxon>
        <taxon>Petrolisthes</taxon>
    </lineage>
</organism>
<dbReference type="EMBL" id="JAWQEG010005447">
    <property type="protein sequence ID" value="KAK3857997.1"/>
    <property type="molecule type" value="Genomic_DNA"/>
</dbReference>
<comment type="caution">
    <text evidence="2">The sequence shown here is derived from an EMBL/GenBank/DDBJ whole genome shotgun (WGS) entry which is preliminary data.</text>
</comment>
<feature type="compositionally biased region" description="Basic and acidic residues" evidence="1">
    <location>
        <begin position="69"/>
        <end position="91"/>
    </location>
</feature>
<proteinExistence type="predicted"/>
<feature type="compositionally biased region" description="Basic and acidic residues" evidence="1">
    <location>
        <begin position="39"/>
        <end position="59"/>
    </location>
</feature>
<dbReference type="Proteomes" id="UP001286313">
    <property type="component" value="Unassembled WGS sequence"/>
</dbReference>
<feature type="region of interest" description="Disordered" evidence="1">
    <location>
        <begin position="1"/>
        <end position="91"/>
    </location>
</feature>
<keyword evidence="3" id="KW-1185">Reference proteome</keyword>
<name>A0AAE1EMM2_PETCI</name>
<evidence type="ECO:0000313" key="3">
    <source>
        <dbReference type="Proteomes" id="UP001286313"/>
    </source>
</evidence>
<sequence>MRDEGKGRRGENMRGDEGMEDKMGEELKYYKMKERRAGRKTERVGSLRVKGGKEKEKERERRRRKKVENRRDEKASETERIERSKGGREMK</sequence>
<evidence type="ECO:0000313" key="2">
    <source>
        <dbReference type="EMBL" id="KAK3857997.1"/>
    </source>
</evidence>
<accession>A0AAE1EMM2</accession>
<feature type="compositionally biased region" description="Basic and acidic residues" evidence="1">
    <location>
        <begin position="1"/>
        <end position="32"/>
    </location>
</feature>
<evidence type="ECO:0000256" key="1">
    <source>
        <dbReference type="SAM" id="MobiDB-lite"/>
    </source>
</evidence>
<dbReference type="AlphaFoldDB" id="A0AAE1EMM2"/>
<reference evidence="2" key="1">
    <citation type="submission" date="2023-10" db="EMBL/GenBank/DDBJ databases">
        <title>Genome assemblies of two species of porcelain crab, Petrolisthes cinctipes and Petrolisthes manimaculis (Anomura: Porcellanidae).</title>
        <authorList>
            <person name="Angst P."/>
        </authorList>
    </citation>
    <scope>NUCLEOTIDE SEQUENCE</scope>
    <source>
        <strain evidence="2">PB745_01</strain>
        <tissue evidence="2">Gill</tissue>
    </source>
</reference>